<evidence type="ECO:0000313" key="1">
    <source>
        <dbReference type="EMBL" id="QUC07325.1"/>
    </source>
</evidence>
<accession>A0ABX7Y2D0</accession>
<name>A0ABX7Y2D0_9ACTN</name>
<keyword evidence="2" id="KW-1185">Reference proteome</keyword>
<reference evidence="1 2" key="1">
    <citation type="submission" date="2021-03" db="EMBL/GenBank/DDBJ databases">
        <title>Human Oral Microbial Genomes.</title>
        <authorList>
            <person name="Johnston C.D."/>
            <person name="Chen T."/>
            <person name="Dewhirst F.E."/>
        </authorList>
    </citation>
    <scope>NUCLEOTIDE SEQUENCE [LARGE SCALE GENOMIC DNA]</scope>
    <source>
        <strain evidence="1 2">DSMZ 100122</strain>
    </source>
</reference>
<gene>
    <name evidence="1" type="ORF">J5A65_10300</name>
</gene>
<sequence length="227" mass="24402">MAVTLTDALNDFALLAVEGQQTLFDQAGSAAWEADLDKRKLWLGEHVYDVAVIGTSSEISNTWMWSWANPGYGSSHPAVSAILPGCAKGREAGIPEFTTEMFSLDGVTDYGMRPGSAVAFLTARLAGATAIYAAPYQQGVAYLAILNLALSDPTPVVLPRMMSTCLEYSGNHRQTIGTYGAQRGLSPERTDDGGIILNYPGGARVRCGFDDWNRITRMESDLPSGQE</sequence>
<organism evidence="1 2">
    <name type="scientific">Arachnia rubra</name>
    <dbReference type="NCBI Taxonomy" id="1547448"/>
    <lineage>
        <taxon>Bacteria</taxon>
        <taxon>Bacillati</taxon>
        <taxon>Actinomycetota</taxon>
        <taxon>Actinomycetes</taxon>
        <taxon>Propionibacteriales</taxon>
        <taxon>Propionibacteriaceae</taxon>
        <taxon>Arachnia</taxon>
    </lineage>
</organism>
<dbReference type="InterPro" id="IPR049249">
    <property type="entry name" value="DUF6882"/>
</dbReference>
<evidence type="ECO:0000313" key="2">
    <source>
        <dbReference type="Proteomes" id="UP000678513"/>
    </source>
</evidence>
<dbReference type="RefSeq" id="WP_212321716.1">
    <property type="nucleotide sequence ID" value="NZ_AP024463.1"/>
</dbReference>
<dbReference type="Pfam" id="PF21813">
    <property type="entry name" value="DUF6882"/>
    <property type="match status" value="1"/>
</dbReference>
<protein>
    <submittedName>
        <fullName evidence="1">Uncharacterized protein</fullName>
    </submittedName>
</protein>
<proteinExistence type="predicted"/>
<dbReference type="EMBL" id="CP072384">
    <property type="protein sequence ID" value="QUC07325.1"/>
    <property type="molecule type" value="Genomic_DNA"/>
</dbReference>
<dbReference type="Proteomes" id="UP000678513">
    <property type="component" value="Chromosome"/>
</dbReference>